<evidence type="ECO:0000256" key="2">
    <source>
        <dbReference type="ARBA" id="ARBA00022525"/>
    </source>
</evidence>
<name>A0A937XAI6_UNCEI</name>
<keyword evidence="4" id="KW-0106">Calcium</keyword>
<reference evidence="5" key="1">
    <citation type="submission" date="2019-03" db="EMBL/GenBank/DDBJ databases">
        <title>Lake Tanganyika Metagenome-Assembled Genomes (MAGs).</title>
        <authorList>
            <person name="Tran P."/>
        </authorList>
    </citation>
    <scope>NUCLEOTIDE SEQUENCE</scope>
    <source>
        <strain evidence="5">M_DeepCast_400m_m2_100</strain>
    </source>
</reference>
<dbReference type="EMBL" id="VGIY01000099">
    <property type="protein sequence ID" value="MBM3317272.1"/>
    <property type="molecule type" value="Genomic_DNA"/>
</dbReference>
<protein>
    <recommendedName>
        <fullName evidence="7">FlgD Ig-like domain-containing protein</fullName>
    </recommendedName>
</protein>
<dbReference type="AlphaFoldDB" id="A0A937XAI6"/>
<keyword evidence="2" id="KW-0964">Secreted</keyword>
<organism evidence="5 6">
    <name type="scientific">Eiseniibacteriota bacterium</name>
    <dbReference type="NCBI Taxonomy" id="2212470"/>
    <lineage>
        <taxon>Bacteria</taxon>
        <taxon>Candidatus Eiseniibacteriota</taxon>
    </lineage>
</organism>
<dbReference type="Pfam" id="PF18884">
    <property type="entry name" value="TSP3_bac"/>
    <property type="match status" value="1"/>
</dbReference>
<evidence type="ECO:0000313" key="6">
    <source>
        <dbReference type="Proteomes" id="UP000748308"/>
    </source>
</evidence>
<evidence type="ECO:0000313" key="5">
    <source>
        <dbReference type="EMBL" id="MBM3317272.1"/>
    </source>
</evidence>
<evidence type="ECO:0000256" key="4">
    <source>
        <dbReference type="ARBA" id="ARBA00022837"/>
    </source>
</evidence>
<dbReference type="Proteomes" id="UP000748308">
    <property type="component" value="Unassembled WGS sequence"/>
</dbReference>
<dbReference type="Gene3D" id="2.60.40.4070">
    <property type="match status" value="1"/>
</dbReference>
<gene>
    <name evidence="5" type="ORF">FJY75_05420</name>
</gene>
<evidence type="ECO:0008006" key="7">
    <source>
        <dbReference type="Google" id="ProtNLM"/>
    </source>
</evidence>
<proteinExistence type="predicted"/>
<dbReference type="InterPro" id="IPR059100">
    <property type="entry name" value="TSP3_bac"/>
</dbReference>
<evidence type="ECO:0000256" key="1">
    <source>
        <dbReference type="ARBA" id="ARBA00004613"/>
    </source>
</evidence>
<evidence type="ECO:0000256" key="3">
    <source>
        <dbReference type="ARBA" id="ARBA00022729"/>
    </source>
</evidence>
<comment type="caution">
    <text evidence="5">The sequence shown here is derived from an EMBL/GenBank/DDBJ whole genome shotgun (WGS) entry which is preliminary data.</text>
</comment>
<comment type="subcellular location">
    <subcellularLocation>
        <location evidence="1">Secreted</location>
    </subcellularLocation>
</comment>
<sequence>MSRPNPPRPVRRAARPALRAALSPVVAIARRRPARLALASVLLICAAAGAPRSELELQGIHCPPTLWLHQATEFSHFSATVPEGDAPPLIDCNDVFCRAWLKTVDIPIAGGCIHGRPLPGRQVTIYAVREDGQTEKTVVALTDAHGMATALFDDLPVSGSVDHDHCAQTPSGTWECYEFYAAYHGSPARQEYGGCVVETSCESVHKHMLLEDSEVIPDCGGIPGCVERWGGVISQLDLTLTISAETLDEPLLVTIDRPPAPPPAGIPPGAAIVDWRRVGTENTTLYPPAVAALDYSESTLQGYGNLGTMIYRHQPGSGGWAPLPAPPDRSAVGRQIRWPLQWEGFYALVAFEDTDLDGIEDVLEESTFMTDRYVPDSDLDGLPDGFEQMLACTLPALADTDADGFSDGIEVAEGTDPNDPRDYPGAVDRGDHAIGELQTTVTDKGIFGFTDLASLDGLGFVYPAGGANLLYVGGLWAGTGADYVVNRDYAADSADWEVAAHPDGHIVFSSSAEVEQILRSAYNDSPHPLAKWLRVEQETSAWSTPPDDALVLERFELRSEGLEPVAGLFVGQFLDFDITAETATSNLGTTDPQRNLIYMWRAESALYAGVMLIEPATAANLTFIHNPTFVWPNQRVLDADKFAFLSAADPQHSVPEAPAPADWSVLVSAGPLEVSIEETTAVGFALVAGASPAELIAHADRARARYHSLYGGGMSAEGMGRAAAPPRTTASPNPFVDRTTIRCLLPSGAPARLGVYDAAGRLVRRLTEDPARLPGERIWIWDARDDLGRRAPAGLYHYRWGAGDREGTGRLMLLR</sequence>
<keyword evidence="3" id="KW-0732">Signal</keyword>
<accession>A0A937XAI6</accession>